<sequence length="229" mass="25983">MVLRGWLVTLLVFISIGAVVLSAMVALGYLGPESSITEFVLMLLGSVLLLTIKETRDNAAWRRAVLVEQWKHYASCRGSLNANLYKLFHALGLRVDHWDMLASRENLERALSDATCSDVSVDDNALEEATCSIFDIVECYIDLSIKNEWIDWDGDEASFIFESCLPRSLTVVRSSSKEGFEERKRSLSGLSDDLLRFVAILRRPWRYPVDVAHDQLLEKYLERHGVRLG</sequence>
<name>B6GCD2_9ACTN</name>
<keyword evidence="1" id="KW-0812">Transmembrane</keyword>
<comment type="caution">
    <text evidence="2">The sequence shown here is derived from an EMBL/GenBank/DDBJ whole genome shotgun (WGS) entry which is preliminary data.</text>
</comment>
<dbReference type="HOGENOM" id="CLU_1208106_0_0_11"/>
<keyword evidence="1" id="KW-1133">Transmembrane helix</keyword>
<protein>
    <submittedName>
        <fullName evidence="2">Uncharacterized protein</fullName>
    </submittedName>
</protein>
<evidence type="ECO:0000256" key="1">
    <source>
        <dbReference type="SAM" id="Phobius"/>
    </source>
</evidence>
<proteinExistence type="predicted"/>
<gene>
    <name evidence="2" type="ORF">COLSTE_01755</name>
</gene>
<dbReference type="AlphaFoldDB" id="B6GCD2"/>
<dbReference type="Proteomes" id="UP000003560">
    <property type="component" value="Unassembled WGS sequence"/>
</dbReference>
<evidence type="ECO:0000313" key="3">
    <source>
        <dbReference type="Proteomes" id="UP000003560"/>
    </source>
</evidence>
<reference evidence="2 3" key="2">
    <citation type="submission" date="2008-10" db="EMBL/GenBank/DDBJ databases">
        <authorList>
            <person name="Fulton L."/>
            <person name="Clifton S."/>
            <person name="Fulton B."/>
            <person name="Xu J."/>
            <person name="Minx P."/>
            <person name="Pepin K.H."/>
            <person name="Johnson M."/>
            <person name="Thiruvilangam P."/>
            <person name="Bhonagiri V."/>
            <person name="Nash W.E."/>
            <person name="Mardis E.R."/>
            <person name="Wilson R.K."/>
        </authorList>
    </citation>
    <scope>NUCLEOTIDE SEQUENCE [LARGE SCALE GENOMIC DNA]</scope>
    <source>
        <strain evidence="2 3">DSM 13279</strain>
    </source>
</reference>
<feature type="transmembrane region" description="Helical" evidence="1">
    <location>
        <begin position="7"/>
        <end position="30"/>
    </location>
</feature>
<feature type="transmembrane region" description="Helical" evidence="1">
    <location>
        <begin position="36"/>
        <end position="52"/>
    </location>
</feature>
<keyword evidence="3" id="KW-1185">Reference proteome</keyword>
<dbReference type="EMBL" id="ABXJ01000101">
    <property type="protein sequence ID" value="EEA90063.1"/>
    <property type="molecule type" value="Genomic_DNA"/>
</dbReference>
<accession>B6GCD2</accession>
<evidence type="ECO:0000313" key="2">
    <source>
        <dbReference type="EMBL" id="EEA90063.1"/>
    </source>
</evidence>
<organism evidence="2 3">
    <name type="scientific">Collinsella stercoris DSM 13279</name>
    <dbReference type="NCBI Taxonomy" id="445975"/>
    <lineage>
        <taxon>Bacteria</taxon>
        <taxon>Bacillati</taxon>
        <taxon>Actinomycetota</taxon>
        <taxon>Coriobacteriia</taxon>
        <taxon>Coriobacteriales</taxon>
        <taxon>Coriobacteriaceae</taxon>
        <taxon>Collinsella</taxon>
    </lineage>
</organism>
<keyword evidence="1" id="KW-0472">Membrane</keyword>
<reference evidence="2 3" key="1">
    <citation type="submission" date="2008-10" db="EMBL/GenBank/DDBJ databases">
        <title>Draft genome sequence of Collinsella stercoris (DSM 13279).</title>
        <authorList>
            <person name="Sudarsanam P."/>
            <person name="Ley R."/>
            <person name="Guruge J."/>
            <person name="Turnbaugh P.J."/>
            <person name="Mahowald M."/>
            <person name="Liep D."/>
            <person name="Gordon J."/>
        </authorList>
    </citation>
    <scope>NUCLEOTIDE SEQUENCE [LARGE SCALE GENOMIC DNA]</scope>
    <source>
        <strain evidence="2 3">DSM 13279</strain>
    </source>
</reference>